<dbReference type="AlphaFoldDB" id="A0A328C4Z3"/>
<proteinExistence type="predicted"/>
<sequence>MMRSLLKRARGALTQRMDLVLNLYPPYLGAGVRVRHISDDYRHICVEMPLKLSNQNYVGTHFGGSLYSMVDPFYMLMFLKNLGPEVVVWDKAASIRFKRPGRGRVRAEFRLDQDDIDAVWEALAQQRVYEPVFEVEIFDDEGQVVAQVQKTLYIRKKER</sequence>
<keyword evidence="2" id="KW-1185">Reference proteome</keyword>
<dbReference type="OrthoDB" id="9814774at2"/>
<dbReference type="Proteomes" id="UP000249169">
    <property type="component" value="Unassembled WGS sequence"/>
</dbReference>
<comment type="caution">
    <text evidence="1">The sequence shown here is derived from an EMBL/GenBank/DDBJ whole genome shotgun (WGS) entry which is preliminary data.</text>
</comment>
<evidence type="ECO:0000313" key="1">
    <source>
        <dbReference type="EMBL" id="RAL22391.1"/>
    </source>
</evidence>
<evidence type="ECO:0000313" key="2">
    <source>
        <dbReference type="Proteomes" id="UP000249169"/>
    </source>
</evidence>
<gene>
    <name evidence="1" type="ORF">DL240_11110</name>
</gene>
<reference evidence="1 2" key="1">
    <citation type="submission" date="2018-05" db="EMBL/GenBank/DDBJ databases">
        <title>Lujinxingia marina gen. nov. sp. nov., a new facultative anaerobic member of the class Deltaproteobacteria, and proposal of Lujinxingaceae fam. nov.</title>
        <authorList>
            <person name="Li C.-M."/>
        </authorList>
    </citation>
    <scope>NUCLEOTIDE SEQUENCE [LARGE SCALE GENOMIC DNA]</scope>
    <source>
        <strain evidence="1 2">B210</strain>
    </source>
</reference>
<accession>A0A328C4Z3</accession>
<dbReference type="InterPro" id="IPR029069">
    <property type="entry name" value="HotDog_dom_sf"/>
</dbReference>
<protein>
    <submittedName>
        <fullName evidence="1">Tetrameric acyl-CoA thioesterase</fullName>
    </submittedName>
</protein>
<dbReference type="InterPro" id="IPR027961">
    <property type="entry name" value="DUF4442"/>
</dbReference>
<organism evidence="1 2">
    <name type="scientific">Lujinxingia litoralis</name>
    <dbReference type="NCBI Taxonomy" id="2211119"/>
    <lineage>
        <taxon>Bacteria</taxon>
        <taxon>Deltaproteobacteria</taxon>
        <taxon>Bradymonadales</taxon>
        <taxon>Lujinxingiaceae</taxon>
        <taxon>Lujinxingia</taxon>
    </lineage>
</organism>
<dbReference type="Pfam" id="PF14539">
    <property type="entry name" value="DUF4442"/>
    <property type="match status" value="1"/>
</dbReference>
<name>A0A328C4Z3_9DELT</name>
<dbReference type="EMBL" id="QHKO01000004">
    <property type="protein sequence ID" value="RAL22391.1"/>
    <property type="molecule type" value="Genomic_DNA"/>
</dbReference>
<dbReference type="Gene3D" id="3.10.129.10">
    <property type="entry name" value="Hotdog Thioesterase"/>
    <property type="match status" value="1"/>
</dbReference>
<dbReference type="SUPFAM" id="SSF54637">
    <property type="entry name" value="Thioesterase/thiol ester dehydrase-isomerase"/>
    <property type="match status" value="1"/>
</dbReference>